<dbReference type="PANTHER" id="PTHR34989">
    <property type="entry name" value="PROTEIN HDED"/>
    <property type="match status" value="1"/>
</dbReference>
<dbReference type="EMBL" id="JAZGJQ010000002">
    <property type="protein sequence ID" value="MEE6146800.1"/>
    <property type="molecule type" value="Genomic_DNA"/>
</dbReference>
<organism evidence="2 3">
    <name type="scientific">Olsenella absiana</name>
    <dbReference type="NCBI Taxonomy" id="3115222"/>
    <lineage>
        <taxon>Bacteria</taxon>
        <taxon>Bacillati</taxon>
        <taxon>Actinomycetota</taxon>
        <taxon>Coriobacteriia</taxon>
        <taxon>Coriobacteriales</taxon>
        <taxon>Atopobiaceae</taxon>
        <taxon>Olsenella</taxon>
    </lineage>
</organism>
<feature type="transmembrane region" description="Helical" evidence="1">
    <location>
        <begin position="87"/>
        <end position="108"/>
    </location>
</feature>
<name>A0ABU7R8B8_9ACTN</name>
<gene>
    <name evidence="2" type="ORF">VXJ25_02135</name>
</gene>
<evidence type="ECO:0000313" key="3">
    <source>
        <dbReference type="Proteomes" id="UP001332931"/>
    </source>
</evidence>
<feature type="transmembrane region" description="Helical" evidence="1">
    <location>
        <begin position="7"/>
        <end position="26"/>
    </location>
</feature>
<evidence type="ECO:0000256" key="1">
    <source>
        <dbReference type="SAM" id="Phobius"/>
    </source>
</evidence>
<accession>A0ABU7R8B8</accession>
<keyword evidence="3" id="KW-1185">Reference proteome</keyword>
<feature type="transmembrane region" description="Helical" evidence="1">
    <location>
        <begin position="147"/>
        <end position="169"/>
    </location>
</feature>
<evidence type="ECO:0000313" key="2">
    <source>
        <dbReference type="EMBL" id="MEE6146800.1"/>
    </source>
</evidence>
<dbReference type="RefSeq" id="WP_330957568.1">
    <property type="nucleotide sequence ID" value="NZ_JAZGJQ010000002.1"/>
</dbReference>
<keyword evidence="1" id="KW-0472">Membrane</keyword>
<dbReference type="InterPro" id="IPR005325">
    <property type="entry name" value="DUF308_memb"/>
</dbReference>
<proteinExistence type="predicted"/>
<comment type="caution">
    <text evidence="2">The sequence shown here is derived from an EMBL/GenBank/DDBJ whole genome shotgun (WGS) entry which is preliminary data.</text>
</comment>
<reference evidence="2 3" key="1">
    <citation type="submission" date="2024-01" db="EMBL/GenBank/DDBJ databases">
        <title>Description of Olsenella sp. nov., isolated from pig feces.</title>
        <authorList>
            <person name="Chang Y.-H."/>
        </authorList>
    </citation>
    <scope>NUCLEOTIDE SEQUENCE [LARGE SCALE GENOMIC DNA]</scope>
    <source>
        <strain evidence="2 3">YH-ols2223</strain>
    </source>
</reference>
<keyword evidence="1" id="KW-1133">Transmembrane helix</keyword>
<feature type="transmembrane region" description="Helical" evidence="1">
    <location>
        <begin position="38"/>
        <end position="58"/>
    </location>
</feature>
<feature type="transmembrane region" description="Helical" evidence="1">
    <location>
        <begin position="65"/>
        <end position="81"/>
    </location>
</feature>
<keyword evidence="1" id="KW-0812">Transmembrane</keyword>
<dbReference type="PANTHER" id="PTHR34989:SF1">
    <property type="entry name" value="PROTEIN HDED"/>
    <property type="match status" value="1"/>
</dbReference>
<sequence>MKIEQSKAVRLVGGVIAILLGAAVLSNPYGSMLTVTKLLGWAVLVFGVVSLAAAFANLEAILSQAELYVGIPCTLLGLAIVTQPGFFVAWVFLLLGVFVMVAGLNSLFAANASRALGLPGASLGLAGAVATVVFGALVMLAPRAMASFSMVVCGVALVFAGVVSAAGALGDLRGR</sequence>
<protein>
    <submittedName>
        <fullName evidence="2">DUF308 domain-containing protein</fullName>
    </submittedName>
</protein>
<dbReference type="Pfam" id="PF03729">
    <property type="entry name" value="DUF308"/>
    <property type="match status" value="2"/>
</dbReference>
<feature type="transmembrane region" description="Helical" evidence="1">
    <location>
        <begin position="120"/>
        <end position="141"/>
    </location>
</feature>
<dbReference type="Proteomes" id="UP001332931">
    <property type="component" value="Unassembled WGS sequence"/>
</dbReference>
<dbReference type="InterPro" id="IPR052712">
    <property type="entry name" value="Acid_resist_chaperone_HdeD"/>
</dbReference>